<feature type="transmembrane region" description="Helical" evidence="1">
    <location>
        <begin position="74"/>
        <end position="94"/>
    </location>
</feature>
<accession>A0A6A9QCX4</accession>
<feature type="transmembrane region" description="Helical" evidence="1">
    <location>
        <begin position="114"/>
        <end position="134"/>
    </location>
</feature>
<gene>
    <name evidence="2" type="ORF">D1867_07275</name>
</gene>
<dbReference type="Proteomes" id="UP000440125">
    <property type="component" value="Unassembled WGS sequence"/>
</dbReference>
<feature type="transmembrane region" description="Helical" evidence="1">
    <location>
        <begin position="33"/>
        <end position="54"/>
    </location>
</feature>
<keyword evidence="1" id="KW-1133">Transmembrane helix</keyword>
<keyword evidence="1" id="KW-0472">Membrane</keyword>
<comment type="caution">
    <text evidence="2">The sequence shown here is derived from an EMBL/GenBank/DDBJ whole genome shotgun (WGS) entry which is preliminary data.</text>
</comment>
<evidence type="ECO:0000256" key="1">
    <source>
        <dbReference type="SAM" id="Phobius"/>
    </source>
</evidence>
<feature type="transmembrane region" description="Helical" evidence="1">
    <location>
        <begin position="180"/>
        <end position="201"/>
    </location>
</feature>
<keyword evidence="1" id="KW-0812">Transmembrane</keyword>
<feature type="transmembrane region" description="Helical" evidence="1">
    <location>
        <begin position="221"/>
        <end position="239"/>
    </location>
</feature>
<organism evidence="2 3">
    <name type="scientific">Acidianus infernus</name>
    <dbReference type="NCBI Taxonomy" id="12915"/>
    <lineage>
        <taxon>Archaea</taxon>
        <taxon>Thermoproteota</taxon>
        <taxon>Thermoprotei</taxon>
        <taxon>Sulfolobales</taxon>
        <taxon>Sulfolobaceae</taxon>
        <taxon>Acidianus</taxon>
    </lineage>
</organism>
<dbReference type="AlphaFoldDB" id="A0A6A9QCX4"/>
<protein>
    <submittedName>
        <fullName evidence="2">Uncharacterized protein</fullName>
    </submittedName>
</protein>
<dbReference type="OrthoDB" id="27496at2157"/>
<reference evidence="2 3" key="1">
    <citation type="submission" date="2019-10" db="EMBL/GenBank/DDBJ databases">
        <title>Genome Sequences from Six Type Strain Members of the Archaeal Family Sulfolobaceae: Acidianus ambivalens, Acidianus infernus, Metallosphaera prunae, Stygiolobus azoricus, Sulfolobus metallicus, and Sulfurisphaera ohwakuensis.</title>
        <authorList>
            <person name="Counts J.A."/>
            <person name="Kelly R.M."/>
        </authorList>
    </citation>
    <scope>NUCLEOTIDE SEQUENCE [LARGE SCALE GENOMIC DNA]</scope>
    <source>
        <strain evidence="2 3">DSM 3191</strain>
    </source>
</reference>
<keyword evidence="3" id="KW-1185">Reference proteome</keyword>
<name>A0A6A9QCX4_ACIIN</name>
<dbReference type="EMBL" id="WFIY01000004">
    <property type="protein sequence ID" value="MUM65041.1"/>
    <property type="molecule type" value="Genomic_DNA"/>
</dbReference>
<feature type="transmembrane region" description="Helical" evidence="1">
    <location>
        <begin position="146"/>
        <end position="174"/>
    </location>
</feature>
<dbReference type="RefSeq" id="WP_155863411.1">
    <property type="nucleotide sequence ID" value="NZ_WFIY01000004.1"/>
</dbReference>
<proteinExistence type="predicted"/>
<sequence length="241" mass="26208">MRKDLLIAVIISFALAIAILSLPDILEPIAKTILTYLGAYWVLALFIIGIIHGLKPDEHTWPITVSYGLMQRSVRKALLSTSVFAGALTLVWASLSALESEILPFFSSYNLDPYVDIIVGITMISVALFILNAGRKGKVESADYRVIWIHGLAAAFGGDFIVVLVLTALLISMIPANLGFMIGLLFGLGSFISQALVVVLVYKGVLKASRDFTIMERAGKYALFILGVFMIFLGVYSLVTS</sequence>
<evidence type="ECO:0000313" key="2">
    <source>
        <dbReference type="EMBL" id="MUM65041.1"/>
    </source>
</evidence>
<evidence type="ECO:0000313" key="3">
    <source>
        <dbReference type="Proteomes" id="UP000440125"/>
    </source>
</evidence>